<proteinExistence type="inferred from homology"/>
<feature type="region of interest" description="Disordered" evidence="17">
    <location>
        <begin position="988"/>
        <end position="1061"/>
    </location>
</feature>
<dbReference type="FunFam" id="1.10.472.100:FF:000003">
    <property type="entry name" value="Presenilin"/>
    <property type="match status" value="1"/>
</dbReference>
<sequence length="1236" mass="137894">MSQLTNSEDNNKKDNVLINIYSNNSNIEVTANPVISTSTNDINSKNKTLMNSFNTNIENPFISPSSTPGSGRNSLLNVSDNNISDIKEEIVNINSLNPSKNSNINNSNININVNPSLNQINSDNNINNDERNNSTKQFNINAIGDNNENMNVSTTSKKTVKTAITFNLDKKERVKKENSISENKTEKDDKVNSENDKEVSAYCPVCKAKASFMCSSCGPVIFYCSQSCQIAHWPEHRLVCKGVKHKSKVILEHKKTESIFGEIIDPTIGSNLVVGTRNVAQLINLKRSRTESNKSKIVSILSNRLSSNSLMNSIEEEDEEDENEEEEDEEEENGFDIETINSKTNLLTDDDGKISPLINIKTDSSYLNKGKANTDNDVKNTSIVKNKENKDNNTSLISSTDIKKKKNEKNKKAKKKHRNSVTTLLNKAAEDEEFIEDLKFYIQQIFLIIKPVLLCILLTILWVKLTDSSNEKVSIKQYVNNRKSVGFVENSEDNQSSTLGEVLKLLLKIILTTIIIVILFVFSCMKTLTGIFIAMVTLLLSFISLFLFYNIIGIHNIPVDTITIGIITWNIAVVGVIVIFWKGPLSVQQYYLVYISSIMAYSLSKIMTSYVTWLFLAALSIWDLIAVLTPFGPLRLLLKYSEENNQEIPALLYNLMITLMAAPPSSAIKSKNNKKNEEEKEKDNDHNKISELTNNRNISSDNEAQMLNDSSFSNEIFGILDMKTVHSPNSSSKPKHSNNDIIPSSPKHSNNNNNISSSPKPTAVNPSSPKQSNINPSSPKPKTINPSSPKQSNIIPSSPKQSGLLYSTTAQKHTSIPISISSASSGTLNKKRNPTLKKYPSNSSISLNGGRRLSRPHSGYRPYLSSQQGSISDENSSTANLFQDLNNNNGNNYSFGSLKRSNSKASSFTILSTDSQLGKKKIIDKKYLYSPGDTRKLTISRSPSEKRINRSLNRTSRNYTSSSLVDMDSSVVSDDTGYISPTNVSFSSVSPLISQRRKSQISSSNSYGHSSSHSHNNHEHHHHHHHSDRSTVSSPSSIHYHSSHHKHKSKSKNNKSYSGLGPSSDVFTHIEQLGLIKRGKRGKDKKKKKEKEKEKIEMQRKEDQEEEAESTGIKLGLGDFVFYSVLVARAAIDDKDWLVTINCTVAVITGLTITIFLLAVLKKALPALPISIAFGLIFYCISKFFITSFVNNGIIFIYRFAIDKDIYSIYKEIFNKYISFSSGLSIGKYYGGFSYF</sequence>
<comment type="function">
    <text evidence="14">Probable catalytic subunit of the gamma-secretase complex, an endoprotease complex that catalyzes the intramembrane cleavage of integral membrane proteins such as Notch receptors. Requires the other members of the gamma-secretase complex to have a protease activity.</text>
</comment>
<feature type="region of interest" description="Disordered" evidence="17">
    <location>
        <begin position="942"/>
        <end position="961"/>
    </location>
</feature>
<feature type="compositionally biased region" description="Polar residues" evidence="17">
    <location>
        <begin position="764"/>
        <end position="777"/>
    </location>
</feature>
<dbReference type="Proteomes" id="UP000193920">
    <property type="component" value="Unassembled WGS sequence"/>
</dbReference>
<feature type="compositionally biased region" description="Basic residues" evidence="17">
    <location>
        <begin position="1041"/>
        <end position="1053"/>
    </location>
</feature>
<dbReference type="GO" id="GO:0044351">
    <property type="term" value="P:macropinocytosis"/>
    <property type="evidence" value="ECO:0007669"/>
    <property type="project" value="UniProtKB-ARBA"/>
</dbReference>
<evidence type="ECO:0000256" key="5">
    <source>
        <dbReference type="ARBA" id="ARBA00022723"/>
    </source>
</evidence>
<evidence type="ECO:0000256" key="7">
    <source>
        <dbReference type="ARBA" id="ARBA00022801"/>
    </source>
</evidence>
<evidence type="ECO:0000256" key="18">
    <source>
        <dbReference type="SAM" id="Phobius"/>
    </source>
</evidence>
<dbReference type="PANTHER" id="PTHR10202">
    <property type="entry name" value="PRESENILIN"/>
    <property type="match status" value="1"/>
</dbReference>
<evidence type="ECO:0000256" key="10">
    <source>
        <dbReference type="ARBA" id="ARBA00022976"/>
    </source>
</evidence>
<feature type="region of interest" description="Disordered" evidence="17">
    <location>
        <begin position="377"/>
        <end position="415"/>
    </location>
</feature>
<keyword evidence="8" id="KW-0256">Endoplasmic reticulum</keyword>
<evidence type="ECO:0000256" key="17">
    <source>
        <dbReference type="SAM" id="MobiDB-lite"/>
    </source>
</evidence>
<feature type="compositionally biased region" description="Basic and acidic residues" evidence="17">
    <location>
        <begin position="674"/>
        <end position="689"/>
    </location>
</feature>
<dbReference type="STRING" id="1754190.A0A1Y2AJS1"/>
<feature type="transmembrane region" description="Helical" evidence="18">
    <location>
        <begin position="1137"/>
        <end position="1161"/>
    </location>
</feature>
<protein>
    <submittedName>
        <fullName evidence="20">Presenilin-domain-containing protein</fullName>
    </submittedName>
</protein>
<feature type="compositionally biased region" description="Polar residues" evidence="17">
    <location>
        <begin position="784"/>
        <end position="814"/>
    </location>
</feature>
<dbReference type="Pfam" id="PF01753">
    <property type="entry name" value="zf-MYND"/>
    <property type="match status" value="1"/>
</dbReference>
<feature type="transmembrane region" description="Helical" evidence="18">
    <location>
        <begin position="651"/>
        <end position="668"/>
    </location>
</feature>
<keyword evidence="9" id="KW-0862">Zinc</keyword>
<feature type="region of interest" description="Disordered" evidence="17">
    <location>
        <begin position="668"/>
        <end position="701"/>
    </location>
</feature>
<dbReference type="OrthoDB" id="2161403at2759"/>
<feature type="transmembrane region" description="Helical" evidence="18">
    <location>
        <begin position="587"/>
        <end position="603"/>
    </location>
</feature>
<dbReference type="GO" id="GO:0042500">
    <property type="term" value="F:aspartic endopeptidase activity, intramembrane cleaving"/>
    <property type="evidence" value="ECO:0007669"/>
    <property type="project" value="InterPro"/>
</dbReference>
<feature type="compositionally biased region" description="Low complexity" evidence="17">
    <location>
        <begin position="1000"/>
        <end position="1014"/>
    </location>
</feature>
<dbReference type="Pfam" id="PF01080">
    <property type="entry name" value="Presenilin"/>
    <property type="match status" value="2"/>
</dbReference>
<keyword evidence="11 18" id="KW-1133">Transmembrane helix</keyword>
<feature type="compositionally biased region" description="Low complexity" evidence="17">
    <location>
        <begin position="815"/>
        <end position="825"/>
    </location>
</feature>
<feature type="compositionally biased region" description="Basic residues" evidence="17">
    <location>
        <begin position="403"/>
        <end position="415"/>
    </location>
</feature>
<keyword evidence="5" id="KW-0479">Metal-binding</keyword>
<gene>
    <name evidence="20" type="ORF">LY90DRAFT_707057</name>
</gene>
<feature type="compositionally biased region" description="Polar residues" evidence="17">
    <location>
        <begin position="950"/>
        <end position="960"/>
    </location>
</feature>
<comment type="subcellular location">
    <subcellularLocation>
        <location evidence="1">Endoplasmic reticulum membrane</location>
        <topology evidence="1">Multi-pass membrane protein</topology>
    </subcellularLocation>
    <subcellularLocation>
        <location evidence="2">Golgi apparatus membrane</location>
        <topology evidence="2">Multi-pass membrane protein</topology>
    </subcellularLocation>
</comment>
<comment type="caution">
    <text evidence="20">The sequence shown here is derived from an EMBL/GenBank/DDBJ whole genome shotgun (WGS) entry which is preliminary data.</text>
</comment>
<keyword evidence="4 18" id="KW-0812">Transmembrane</keyword>
<keyword evidence="12" id="KW-0333">Golgi apparatus</keyword>
<evidence type="ECO:0000256" key="3">
    <source>
        <dbReference type="ARBA" id="ARBA00008604"/>
    </source>
</evidence>
<feature type="compositionally biased region" description="Basic and acidic residues" evidence="17">
    <location>
        <begin position="1091"/>
        <end position="1103"/>
    </location>
</feature>
<feature type="region of interest" description="Disordered" evidence="17">
    <location>
        <begin position="174"/>
        <end position="193"/>
    </location>
</feature>
<dbReference type="EMBL" id="MCOG01000243">
    <property type="protein sequence ID" value="ORY22732.1"/>
    <property type="molecule type" value="Genomic_DNA"/>
</dbReference>
<dbReference type="SUPFAM" id="SSF144232">
    <property type="entry name" value="HIT/MYND zinc finger-like"/>
    <property type="match status" value="1"/>
</dbReference>
<dbReference type="GO" id="GO:0000139">
    <property type="term" value="C:Golgi membrane"/>
    <property type="evidence" value="ECO:0007669"/>
    <property type="project" value="UniProtKB-SubCell"/>
</dbReference>
<dbReference type="SMART" id="SM00730">
    <property type="entry name" value="PSN"/>
    <property type="match status" value="1"/>
</dbReference>
<evidence type="ECO:0000256" key="8">
    <source>
        <dbReference type="ARBA" id="ARBA00022824"/>
    </source>
</evidence>
<feature type="transmembrane region" description="Helical" evidence="18">
    <location>
        <begin position="1167"/>
        <end position="1190"/>
    </location>
</feature>
<evidence type="ECO:0000256" key="11">
    <source>
        <dbReference type="ARBA" id="ARBA00022989"/>
    </source>
</evidence>
<keyword evidence="10" id="KW-0914">Notch signaling pathway</keyword>
<dbReference type="InterPro" id="IPR001108">
    <property type="entry name" value="Peptidase_A22A"/>
</dbReference>
<evidence type="ECO:0000256" key="16">
    <source>
        <dbReference type="PROSITE-ProRule" id="PRU00134"/>
    </source>
</evidence>
<feature type="transmembrane region" description="Helical" evidence="18">
    <location>
        <begin position="441"/>
        <end position="463"/>
    </location>
</feature>
<feature type="compositionally biased region" description="Low complexity" evidence="17">
    <location>
        <begin position="1030"/>
        <end position="1040"/>
    </location>
</feature>
<feature type="compositionally biased region" description="Polar residues" evidence="17">
    <location>
        <begin position="690"/>
        <end position="701"/>
    </location>
</feature>
<dbReference type="PANTHER" id="PTHR10202:SF13">
    <property type="entry name" value="PRESENILIN HOMOLOG"/>
    <property type="match status" value="1"/>
</dbReference>
<feature type="compositionally biased region" description="Polar residues" evidence="17">
    <location>
        <begin position="864"/>
        <end position="875"/>
    </location>
</feature>
<keyword evidence="7" id="KW-0378">Hydrolase</keyword>
<comment type="similarity">
    <text evidence="3">Belongs to the peptidase A22A family.</text>
</comment>
<keyword evidence="13 18" id="KW-0472">Membrane</keyword>
<dbReference type="AlphaFoldDB" id="A0A1Y2AJS1"/>
<dbReference type="GO" id="GO:0070765">
    <property type="term" value="C:gamma-secretase complex"/>
    <property type="evidence" value="ECO:0007669"/>
    <property type="project" value="TreeGrafter"/>
</dbReference>
<feature type="region of interest" description="Disordered" evidence="17">
    <location>
        <begin position="309"/>
        <end position="342"/>
    </location>
</feature>
<feature type="transmembrane region" description="Helical" evidence="18">
    <location>
        <begin position="528"/>
        <end position="549"/>
    </location>
</feature>
<dbReference type="GO" id="GO:0006509">
    <property type="term" value="P:membrane protein ectodomain proteolysis"/>
    <property type="evidence" value="ECO:0007669"/>
    <property type="project" value="TreeGrafter"/>
</dbReference>
<feature type="compositionally biased region" description="Basic residues" evidence="17">
    <location>
        <begin position="1078"/>
        <end position="1090"/>
    </location>
</feature>
<dbReference type="Gene3D" id="1.10.472.100">
    <property type="entry name" value="Presenilin"/>
    <property type="match status" value="1"/>
</dbReference>
<organism evidence="20 21">
    <name type="scientific">Neocallimastix californiae</name>
    <dbReference type="NCBI Taxonomy" id="1754190"/>
    <lineage>
        <taxon>Eukaryota</taxon>
        <taxon>Fungi</taxon>
        <taxon>Fungi incertae sedis</taxon>
        <taxon>Chytridiomycota</taxon>
        <taxon>Chytridiomycota incertae sedis</taxon>
        <taxon>Neocallimastigomycetes</taxon>
        <taxon>Neocallimastigales</taxon>
        <taxon>Neocallimastigaceae</taxon>
        <taxon>Neocallimastix</taxon>
    </lineage>
</organism>
<dbReference type="GO" id="GO:0016485">
    <property type="term" value="P:protein processing"/>
    <property type="evidence" value="ECO:0007669"/>
    <property type="project" value="InterPro"/>
</dbReference>
<dbReference type="InterPro" id="IPR042524">
    <property type="entry name" value="Presenilin_C"/>
</dbReference>
<keyword evidence="6 16" id="KW-0863">Zinc-finger</keyword>
<evidence type="ECO:0000256" key="6">
    <source>
        <dbReference type="ARBA" id="ARBA00022771"/>
    </source>
</evidence>
<feature type="transmembrane region" description="Helical" evidence="18">
    <location>
        <begin position="561"/>
        <end position="581"/>
    </location>
</feature>
<dbReference type="InterPro" id="IPR002893">
    <property type="entry name" value="Znf_MYND"/>
</dbReference>
<feature type="transmembrane region" description="Helical" evidence="18">
    <location>
        <begin position="505"/>
        <end position="522"/>
    </location>
</feature>
<dbReference type="GO" id="GO:0005789">
    <property type="term" value="C:endoplasmic reticulum membrane"/>
    <property type="evidence" value="ECO:0007669"/>
    <property type="project" value="UniProtKB-SubCell"/>
</dbReference>
<dbReference type="Gene3D" id="6.10.140.2220">
    <property type="match status" value="1"/>
</dbReference>
<evidence type="ECO:0000313" key="21">
    <source>
        <dbReference type="Proteomes" id="UP000193920"/>
    </source>
</evidence>
<evidence type="ECO:0000256" key="12">
    <source>
        <dbReference type="ARBA" id="ARBA00023034"/>
    </source>
</evidence>
<evidence type="ECO:0000256" key="13">
    <source>
        <dbReference type="ARBA" id="ARBA00023136"/>
    </source>
</evidence>
<keyword evidence="21" id="KW-1185">Reference proteome</keyword>
<feature type="region of interest" description="Disordered" evidence="17">
    <location>
        <begin position="725"/>
        <end position="875"/>
    </location>
</feature>
<accession>A0A1Y2AJS1</accession>
<feature type="compositionally biased region" description="Low complexity" evidence="17">
    <location>
        <begin position="739"/>
        <end position="761"/>
    </location>
</feature>
<evidence type="ECO:0000256" key="14">
    <source>
        <dbReference type="ARBA" id="ARBA00053367"/>
    </source>
</evidence>
<evidence type="ECO:0000256" key="15">
    <source>
        <dbReference type="ARBA" id="ARBA00066080"/>
    </source>
</evidence>
<evidence type="ECO:0000259" key="19">
    <source>
        <dbReference type="PROSITE" id="PS50865"/>
    </source>
</evidence>
<feature type="compositionally biased region" description="Basic residues" evidence="17">
    <location>
        <begin position="1018"/>
        <end position="1027"/>
    </location>
</feature>
<evidence type="ECO:0000313" key="20">
    <source>
        <dbReference type="EMBL" id="ORY22732.1"/>
    </source>
</evidence>
<dbReference type="GO" id="GO:0008270">
    <property type="term" value="F:zinc ion binding"/>
    <property type="evidence" value="ECO:0007669"/>
    <property type="project" value="UniProtKB-KW"/>
</dbReference>
<evidence type="ECO:0000256" key="1">
    <source>
        <dbReference type="ARBA" id="ARBA00004477"/>
    </source>
</evidence>
<name>A0A1Y2AJS1_9FUNG</name>
<dbReference type="PROSITE" id="PS50865">
    <property type="entry name" value="ZF_MYND_2"/>
    <property type="match status" value="1"/>
</dbReference>
<dbReference type="InterPro" id="IPR006639">
    <property type="entry name" value="Preselin/SPP"/>
</dbReference>
<feature type="compositionally biased region" description="Acidic residues" evidence="17">
    <location>
        <begin position="314"/>
        <end position="335"/>
    </location>
</feature>
<feature type="domain" description="MYND-type" evidence="19">
    <location>
        <begin position="203"/>
        <end position="240"/>
    </location>
</feature>
<feature type="transmembrane region" description="Helical" evidence="18">
    <location>
        <begin position="610"/>
        <end position="631"/>
    </location>
</feature>
<evidence type="ECO:0000256" key="9">
    <source>
        <dbReference type="ARBA" id="ARBA00022833"/>
    </source>
</evidence>
<evidence type="ECO:0000256" key="4">
    <source>
        <dbReference type="ARBA" id="ARBA00022692"/>
    </source>
</evidence>
<reference evidence="20 21" key="1">
    <citation type="submission" date="2016-08" db="EMBL/GenBank/DDBJ databases">
        <title>A Parts List for Fungal Cellulosomes Revealed by Comparative Genomics.</title>
        <authorList>
            <consortium name="DOE Joint Genome Institute"/>
            <person name="Haitjema C.H."/>
            <person name="Gilmore S.P."/>
            <person name="Henske J.K."/>
            <person name="Solomon K.V."/>
            <person name="De Groot R."/>
            <person name="Kuo A."/>
            <person name="Mondo S.J."/>
            <person name="Salamov A.A."/>
            <person name="Labutti K."/>
            <person name="Zhao Z."/>
            <person name="Chiniquy J."/>
            <person name="Barry K."/>
            <person name="Brewer H.M."/>
            <person name="Purvine S.O."/>
            <person name="Wright A.T."/>
            <person name="Boxma B."/>
            <person name="Van Alen T."/>
            <person name="Hackstein J.H."/>
            <person name="Baker S.E."/>
            <person name="Grigoriev I.V."/>
            <person name="O'Malley M.A."/>
        </authorList>
    </citation>
    <scope>NUCLEOTIDE SEQUENCE [LARGE SCALE GENOMIC DNA]</scope>
    <source>
        <strain evidence="20 21">G1</strain>
    </source>
</reference>
<comment type="subunit">
    <text evidence="15">Homodimer. Component of the gamma-secretase complex, a complex composed of a presenilin homodimer, nicastrin, aph1 and pen2.</text>
</comment>
<feature type="region of interest" description="Disordered" evidence="17">
    <location>
        <begin position="1078"/>
        <end position="1108"/>
    </location>
</feature>
<evidence type="ECO:0000256" key="2">
    <source>
        <dbReference type="ARBA" id="ARBA00004653"/>
    </source>
</evidence>